<evidence type="ECO:0000313" key="2">
    <source>
        <dbReference type="EMBL" id="QCD82912.1"/>
    </source>
</evidence>
<reference evidence="2 3" key="1">
    <citation type="submission" date="2019-04" db="EMBL/GenBank/DDBJ databases">
        <title>An improved genome assembly and genetic linkage map for asparagus bean, Vigna unguiculata ssp. sesquipedialis.</title>
        <authorList>
            <person name="Xia Q."/>
            <person name="Zhang R."/>
            <person name="Dong Y."/>
        </authorList>
    </citation>
    <scope>NUCLEOTIDE SEQUENCE [LARGE SCALE GENOMIC DNA]</scope>
    <source>
        <tissue evidence="2">Leaf</tissue>
    </source>
</reference>
<evidence type="ECO:0000256" key="1">
    <source>
        <dbReference type="SAM" id="MobiDB-lite"/>
    </source>
</evidence>
<feature type="region of interest" description="Disordered" evidence="1">
    <location>
        <begin position="153"/>
        <end position="174"/>
    </location>
</feature>
<keyword evidence="3" id="KW-1185">Reference proteome</keyword>
<feature type="compositionally biased region" description="Low complexity" evidence="1">
    <location>
        <begin position="83"/>
        <end position="98"/>
    </location>
</feature>
<dbReference type="Pfam" id="PF05340">
    <property type="entry name" value="DUF740"/>
    <property type="match status" value="1"/>
</dbReference>
<dbReference type="EMBL" id="CP039346">
    <property type="protein sequence ID" value="QCD82912.1"/>
    <property type="molecule type" value="Genomic_DNA"/>
</dbReference>
<name>A0A4D6L321_VIGUN</name>
<feature type="region of interest" description="Disordered" evidence="1">
    <location>
        <begin position="83"/>
        <end position="115"/>
    </location>
</feature>
<dbReference type="InterPro" id="IPR008004">
    <property type="entry name" value="OCTOPUS-like"/>
</dbReference>
<protein>
    <submittedName>
        <fullName evidence="2">Alpha-N-arabinofuranosidase</fullName>
    </submittedName>
</protein>
<evidence type="ECO:0000313" key="3">
    <source>
        <dbReference type="Proteomes" id="UP000501690"/>
    </source>
</evidence>
<accession>A0A4D6L321</accession>
<sequence>MVSYAPLFVNANDKRWTPDAVVFDSHQRYGTLSYWIQHLFSTSSGATLLYSTLEIVASTIEYRNPVDKSNDIFSAFSASFTISGQPSSSPTTSATVPHSSHRPAHLRRTDPTIPHTSDALEQHFVAAVADPRRRSCEVCPRSSLSDLFNRDDLRKSRSRKHASDGHGHDDAIGVAKGEGRVCRRKQWRRTAQPWPRTVEGFSV</sequence>
<dbReference type="GO" id="GO:0046556">
    <property type="term" value="F:alpha-L-arabinofuranosidase activity"/>
    <property type="evidence" value="ECO:0007669"/>
    <property type="project" value="TreeGrafter"/>
</dbReference>
<dbReference type="PANTHER" id="PTHR31776:SF18">
    <property type="entry name" value="NON-REDUCING END ALPHA-L-ARABINOFURANOSIDASE"/>
    <property type="match status" value="1"/>
</dbReference>
<dbReference type="AlphaFoldDB" id="A0A4D6L321"/>
<dbReference type="InterPro" id="IPR051563">
    <property type="entry name" value="Glycosyl_Hydrolase_51"/>
</dbReference>
<proteinExistence type="predicted"/>
<dbReference type="Proteomes" id="UP000501690">
    <property type="component" value="Linkage Group LG2"/>
</dbReference>
<gene>
    <name evidence="2" type="ORF">DEO72_LG2g3254</name>
</gene>
<dbReference type="PANTHER" id="PTHR31776">
    <property type="entry name" value="ALPHA-L-ARABINOFURANOSIDASE 1"/>
    <property type="match status" value="1"/>
</dbReference>
<organism evidence="2 3">
    <name type="scientific">Vigna unguiculata</name>
    <name type="common">Cowpea</name>
    <dbReference type="NCBI Taxonomy" id="3917"/>
    <lineage>
        <taxon>Eukaryota</taxon>
        <taxon>Viridiplantae</taxon>
        <taxon>Streptophyta</taxon>
        <taxon>Embryophyta</taxon>
        <taxon>Tracheophyta</taxon>
        <taxon>Spermatophyta</taxon>
        <taxon>Magnoliopsida</taxon>
        <taxon>eudicotyledons</taxon>
        <taxon>Gunneridae</taxon>
        <taxon>Pentapetalae</taxon>
        <taxon>rosids</taxon>
        <taxon>fabids</taxon>
        <taxon>Fabales</taxon>
        <taxon>Fabaceae</taxon>
        <taxon>Papilionoideae</taxon>
        <taxon>50 kb inversion clade</taxon>
        <taxon>NPAAA clade</taxon>
        <taxon>indigoferoid/millettioid clade</taxon>
        <taxon>Phaseoleae</taxon>
        <taxon>Vigna</taxon>
    </lineage>
</organism>